<dbReference type="Proteomes" id="UP000789901">
    <property type="component" value="Unassembled WGS sequence"/>
</dbReference>
<protein>
    <submittedName>
        <fullName evidence="1">44638_t:CDS:1</fullName>
    </submittedName>
</protein>
<reference evidence="1 2" key="1">
    <citation type="submission" date="2021-06" db="EMBL/GenBank/DDBJ databases">
        <authorList>
            <person name="Kallberg Y."/>
            <person name="Tangrot J."/>
            <person name="Rosling A."/>
        </authorList>
    </citation>
    <scope>NUCLEOTIDE SEQUENCE [LARGE SCALE GENOMIC DNA]</scope>
    <source>
        <strain evidence="1 2">120-4 pot B 10/14</strain>
    </source>
</reference>
<keyword evidence="2" id="KW-1185">Reference proteome</keyword>
<gene>
    <name evidence="1" type="ORF">GMARGA_LOCUS15857</name>
</gene>
<evidence type="ECO:0000313" key="2">
    <source>
        <dbReference type="Proteomes" id="UP000789901"/>
    </source>
</evidence>
<comment type="caution">
    <text evidence="1">The sequence shown here is derived from an EMBL/GenBank/DDBJ whole genome shotgun (WGS) entry which is preliminary data.</text>
</comment>
<accession>A0ABN7VAW2</accession>
<evidence type="ECO:0000313" key="1">
    <source>
        <dbReference type="EMBL" id="CAG8745796.1"/>
    </source>
</evidence>
<name>A0ABN7VAW2_GIGMA</name>
<proteinExistence type="predicted"/>
<dbReference type="EMBL" id="CAJVQB010011178">
    <property type="protein sequence ID" value="CAG8745796.1"/>
    <property type="molecule type" value="Genomic_DNA"/>
</dbReference>
<feature type="non-terminal residue" evidence="1">
    <location>
        <position position="105"/>
    </location>
</feature>
<sequence length="105" mass="12066">MSFQSSNEGMTTTTSCTIRYIFTETTTRFFHNAQSKSPINGCIKPFKRYAVIVRVAIVLRMLIFLPKLSPLRPLQEPFNNYNRPLPIEPHTSCLRDIFQSLLVNG</sequence>
<organism evidence="1 2">
    <name type="scientific">Gigaspora margarita</name>
    <dbReference type="NCBI Taxonomy" id="4874"/>
    <lineage>
        <taxon>Eukaryota</taxon>
        <taxon>Fungi</taxon>
        <taxon>Fungi incertae sedis</taxon>
        <taxon>Mucoromycota</taxon>
        <taxon>Glomeromycotina</taxon>
        <taxon>Glomeromycetes</taxon>
        <taxon>Diversisporales</taxon>
        <taxon>Gigasporaceae</taxon>
        <taxon>Gigaspora</taxon>
    </lineage>
</organism>